<keyword evidence="1" id="KW-0175">Coiled coil</keyword>
<evidence type="ECO:0000313" key="4">
    <source>
        <dbReference type="Proteomes" id="UP000828390"/>
    </source>
</evidence>
<accession>A0A9D3Y7F7</accession>
<organism evidence="3 4">
    <name type="scientific">Dreissena polymorpha</name>
    <name type="common">Zebra mussel</name>
    <name type="synonym">Mytilus polymorpha</name>
    <dbReference type="NCBI Taxonomy" id="45954"/>
    <lineage>
        <taxon>Eukaryota</taxon>
        <taxon>Metazoa</taxon>
        <taxon>Spiralia</taxon>
        <taxon>Lophotrochozoa</taxon>
        <taxon>Mollusca</taxon>
        <taxon>Bivalvia</taxon>
        <taxon>Autobranchia</taxon>
        <taxon>Heteroconchia</taxon>
        <taxon>Euheterodonta</taxon>
        <taxon>Imparidentia</taxon>
        <taxon>Neoheterodontei</taxon>
        <taxon>Myida</taxon>
        <taxon>Dreissenoidea</taxon>
        <taxon>Dreissenidae</taxon>
        <taxon>Dreissena</taxon>
    </lineage>
</organism>
<feature type="chain" id="PRO_5038723568" evidence="2">
    <location>
        <begin position="17"/>
        <end position="97"/>
    </location>
</feature>
<feature type="signal peptide" evidence="2">
    <location>
        <begin position="1"/>
        <end position="16"/>
    </location>
</feature>
<evidence type="ECO:0000256" key="2">
    <source>
        <dbReference type="SAM" id="SignalP"/>
    </source>
</evidence>
<proteinExistence type="predicted"/>
<evidence type="ECO:0000313" key="3">
    <source>
        <dbReference type="EMBL" id="KAH3693671.1"/>
    </source>
</evidence>
<feature type="coiled-coil region" evidence="1">
    <location>
        <begin position="48"/>
        <end position="82"/>
    </location>
</feature>
<keyword evidence="4" id="KW-1185">Reference proteome</keyword>
<keyword evidence="2" id="KW-0732">Signal</keyword>
<name>A0A9D3Y7F7_DREPO</name>
<evidence type="ECO:0000256" key="1">
    <source>
        <dbReference type="SAM" id="Coils"/>
    </source>
</evidence>
<sequence length="97" mass="10999">MWRLFVLGILFGRSDAEEPSCPVCSRYDYEVQLLERVLSNEMALKNTLDKITETHSKVEDTLKAIKAENIKLNDAMTELDIKKKDIDTKLASAIKPG</sequence>
<dbReference type="EMBL" id="JAIWYP010000016">
    <property type="protein sequence ID" value="KAH3693671.1"/>
    <property type="molecule type" value="Genomic_DNA"/>
</dbReference>
<dbReference type="AlphaFoldDB" id="A0A9D3Y7F7"/>
<dbReference type="Proteomes" id="UP000828390">
    <property type="component" value="Unassembled WGS sequence"/>
</dbReference>
<gene>
    <name evidence="3" type="ORF">DPMN_081111</name>
</gene>
<reference evidence="3" key="2">
    <citation type="submission" date="2020-11" db="EMBL/GenBank/DDBJ databases">
        <authorList>
            <person name="McCartney M.A."/>
            <person name="Auch B."/>
            <person name="Kono T."/>
            <person name="Mallez S."/>
            <person name="Becker A."/>
            <person name="Gohl D.M."/>
            <person name="Silverstein K.A.T."/>
            <person name="Koren S."/>
            <person name="Bechman K.B."/>
            <person name="Herman A."/>
            <person name="Abrahante J.E."/>
            <person name="Garbe J."/>
        </authorList>
    </citation>
    <scope>NUCLEOTIDE SEQUENCE</scope>
    <source>
        <strain evidence="3">Duluth1</strain>
        <tissue evidence="3">Whole animal</tissue>
    </source>
</reference>
<protein>
    <submittedName>
        <fullName evidence="3">Uncharacterized protein</fullName>
    </submittedName>
</protein>
<comment type="caution">
    <text evidence="3">The sequence shown here is derived from an EMBL/GenBank/DDBJ whole genome shotgun (WGS) entry which is preliminary data.</text>
</comment>
<reference evidence="3" key="1">
    <citation type="journal article" date="2019" name="bioRxiv">
        <title>The Genome of the Zebra Mussel, Dreissena polymorpha: A Resource for Invasive Species Research.</title>
        <authorList>
            <person name="McCartney M.A."/>
            <person name="Auch B."/>
            <person name="Kono T."/>
            <person name="Mallez S."/>
            <person name="Zhang Y."/>
            <person name="Obille A."/>
            <person name="Becker A."/>
            <person name="Abrahante J.E."/>
            <person name="Garbe J."/>
            <person name="Badalamenti J.P."/>
            <person name="Herman A."/>
            <person name="Mangelson H."/>
            <person name="Liachko I."/>
            <person name="Sullivan S."/>
            <person name="Sone E.D."/>
            <person name="Koren S."/>
            <person name="Silverstein K.A.T."/>
            <person name="Beckman K.B."/>
            <person name="Gohl D.M."/>
        </authorList>
    </citation>
    <scope>NUCLEOTIDE SEQUENCE</scope>
    <source>
        <strain evidence="3">Duluth1</strain>
        <tissue evidence="3">Whole animal</tissue>
    </source>
</reference>